<dbReference type="EMBL" id="CP036291">
    <property type="protein sequence ID" value="QDU89560.1"/>
    <property type="molecule type" value="Genomic_DNA"/>
</dbReference>
<evidence type="ECO:0000313" key="2">
    <source>
        <dbReference type="Proteomes" id="UP000317429"/>
    </source>
</evidence>
<organism evidence="1 2">
    <name type="scientific">Pirellulimonas nuda</name>
    <dbReference type="NCBI Taxonomy" id="2528009"/>
    <lineage>
        <taxon>Bacteria</taxon>
        <taxon>Pseudomonadati</taxon>
        <taxon>Planctomycetota</taxon>
        <taxon>Planctomycetia</taxon>
        <taxon>Pirellulales</taxon>
        <taxon>Lacipirellulaceae</taxon>
        <taxon>Pirellulimonas</taxon>
    </lineage>
</organism>
<name>A0A518DDK9_9BACT</name>
<sequence>MPPLLVPCAQGVAMGLYHAEVERLPEDEAAGRV</sequence>
<evidence type="ECO:0000313" key="1">
    <source>
        <dbReference type="EMBL" id="QDU89560.1"/>
    </source>
</evidence>
<dbReference type="AlphaFoldDB" id="A0A518DDK9"/>
<dbReference type="Proteomes" id="UP000317429">
    <property type="component" value="Chromosome"/>
</dbReference>
<reference evidence="1 2" key="1">
    <citation type="submission" date="2019-02" db="EMBL/GenBank/DDBJ databases">
        <title>Deep-cultivation of Planctomycetes and their phenomic and genomic characterization uncovers novel biology.</title>
        <authorList>
            <person name="Wiegand S."/>
            <person name="Jogler M."/>
            <person name="Boedeker C."/>
            <person name="Pinto D."/>
            <person name="Vollmers J."/>
            <person name="Rivas-Marin E."/>
            <person name="Kohn T."/>
            <person name="Peeters S.H."/>
            <person name="Heuer A."/>
            <person name="Rast P."/>
            <person name="Oberbeckmann S."/>
            <person name="Bunk B."/>
            <person name="Jeske O."/>
            <person name="Meyerdierks A."/>
            <person name="Storesund J.E."/>
            <person name="Kallscheuer N."/>
            <person name="Luecker S."/>
            <person name="Lage O.M."/>
            <person name="Pohl T."/>
            <person name="Merkel B.J."/>
            <person name="Hornburger P."/>
            <person name="Mueller R.-W."/>
            <person name="Bruemmer F."/>
            <person name="Labrenz M."/>
            <person name="Spormann A.M."/>
            <person name="Op den Camp H."/>
            <person name="Overmann J."/>
            <person name="Amann R."/>
            <person name="Jetten M.S.M."/>
            <person name="Mascher T."/>
            <person name="Medema M.H."/>
            <person name="Devos D.P."/>
            <person name="Kaster A.-K."/>
            <person name="Ovreas L."/>
            <person name="Rohde M."/>
            <person name="Galperin M.Y."/>
            <person name="Jogler C."/>
        </authorList>
    </citation>
    <scope>NUCLEOTIDE SEQUENCE [LARGE SCALE GENOMIC DNA]</scope>
    <source>
        <strain evidence="1 2">Pla175</strain>
    </source>
</reference>
<keyword evidence="2" id="KW-1185">Reference proteome</keyword>
<proteinExistence type="predicted"/>
<dbReference type="KEGG" id="pnd:Pla175_29520"/>
<protein>
    <submittedName>
        <fullName evidence="1">Uncharacterized protein</fullName>
    </submittedName>
</protein>
<gene>
    <name evidence="1" type="ORF">Pla175_29520</name>
</gene>
<accession>A0A518DDK9</accession>